<dbReference type="NCBIfam" id="TIGR04168">
    <property type="entry name" value="TIGR04168 family protein"/>
    <property type="match status" value="1"/>
</dbReference>
<feature type="domain" description="Calcineurin-like phosphoesterase" evidence="1">
    <location>
        <begin position="10"/>
        <end position="226"/>
    </location>
</feature>
<sequence length="301" mass="33976">MSNLSAEGVIKIAVVGDVHDLWQPLEDRLALQSLDIDLVLFVGDFGNESVELVRAIANLDLPKAVILGNHDAWFTASNDHKKQCPYDRTKEDRVQQQLDILGNIHVGYSWLDFPQLNLSVVGSRPFSWGGSQWKKEAFYRDRFNIKNFIDSTQRIVDAVAKAACENIIFLGHNGPSGLGSEEYSICGKDWQPIGKDYGDPDFAEAIARSYQMGKQVPLVTFGHMHHHLRLNSHRTREAIVTNDMGTIFLNAACTPRIIHRHDGYYRNFSIVTLKSGRICQISLIWLNSQHQVISENILFSS</sequence>
<dbReference type="Pfam" id="PF00149">
    <property type="entry name" value="Metallophos"/>
    <property type="match status" value="1"/>
</dbReference>
<dbReference type="PANTHER" id="PTHR35769:SF2">
    <property type="entry name" value="CALCINEURIN-LIKE METALLO-PHOSPHOESTERASE SUPERFAMILY PROTEIN"/>
    <property type="match status" value="1"/>
</dbReference>
<dbReference type="CDD" id="cd07397">
    <property type="entry name" value="MPP_NostocDevT-like"/>
    <property type="match status" value="1"/>
</dbReference>
<dbReference type="GO" id="GO:0016787">
    <property type="term" value="F:hydrolase activity"/>
    <property type="evidence" value="ECO:0007669"/>
    <property type="project" value="InterPro"/>
</dbReference>
<keyword evidence="3" id="KW-1185">Reference proteome</keyword>
<dbReference type="InterPro" id="IPR027629">
    <property type="entry name" value="DevT-like"/>
</dbReference>
<dbReference type="AlphaFoldDB" id="A0A9X4MBR2"/>
<gene>
    <name evidence="2" type="ORF">FEV09_17050</name>
</gene>
<dbReference type="InterPro" id="IPR029052">
    <property type="entry name" value="Metallo-depent_PP-like"/>
</dbReference>
<dbReference type="SUPFAM" id="SSF56300">
    <property type="entry name" value="Metallo-dependent phosphatases"/>
    <property type="match status" value="1"/>
</dbReference>
<protein>
    <submittedName>
        <fullName evidence="2">TIGR04168 family protein</fullName>
    </submittedName>
</protein>
<organism evidence="2 3">
    <name type="scientific">Pseudanabaena catenata USMAC16</name>
    <dbReference type="NCBI Taxonomy" id="1855837"/>
    <lineage>
        <taxon>Bacteria</taxon>
        <taxon>Bacillati</taxon>
        <taxon>Cyanobacteriota</taxon>
        <taxon>Cyanophyceae</taxon>
        <taxon>Pseudanabaenales</taxon>
        <taxon>Pseudanabaenaceae</taxon>
        <taxon>Pseudanabaena</taxon>
    </lineage>
</organism>
<comment type="caution">
    <text evidence="2">The sequence shown here is derived from an EMBL/GenBank/DDBJ whole genome shotgun (WGS) entry which is preliminary data.</text>
</comment>
<dbReference type="InterPro" id="IPR004843">
    <property type="entry name" value="Calcineurin-like_PHP"/>
</dbReference>
<reference evidence="2" key="1">
    <citation type="submission" date="2019-05" db="EMBL/GenBank/DDBJ databases">
        <title>Whole genome sequencing of Pseudanabaena catenata USMAC16.</title>
        <authorList>
            <person name="Khan Z."/>
            <person name="Omar W.M."/>
            <person name="Convey P."/>
            <person name="Merican F."/>
            <person name="Najimudin N."/>
        </authorList>
    </citation>
    <scope>NUCLEOTIDE SEQUENCE</scope>
    <source>
        <strain evidence="2">USMAC16</strain>
    </source>
</reference>
<dbReference type="RefSeq" id="WP_009628423.1">
    <property type="nucleotide sequence ID" value="NZ_VBTY01000166.1"/>
</dbReference>
<proteinExistence type="predicted"/>
<evidence type="ECO:0000313" key="3">
    <source>
        <dbReference type="Proteomes" id="UP001152872"/>
    </source>
</evidence>
<evidence type="ECO:0000313" key="2">
    <source>
        <dbReference type="EMBL" id="MDG3496255.1"/>
    </source>
</evidence>
<dbReference type="PANTHER" id="PTHR35769">
    <property type="entry name" value="CALCINEURIN-LIKE METALLO-PHOSPHOESTERASE SUPERFAMILY PROTEIN"/>
    <property type="match status" value="1"/>
</dbReference>
<dbReference type="Gene3D" id="3.60.21.10">
    <property type="match status" value="1"/>
</dbReference>
<dbReference type="Proteomes" id="UP001152872">
    <property type="component" value="Unassembled WGS sequence"/>
</dbReference>
<evidence type="ECO:0000259" key="1">
    <source>
        <dbReference type="Pfam" id="PF00149"/>
    </source>
</evidence>
<accession>A0A9X4MBR2</accession>
<name>A0A9X4MBR2_9CYAN</name>
<dbReference type="EMBL" id="VBTY01000166">
    <property type="protein sequence ID" value="MDG3496255.1"/>
    <property type="molecule type" value="Genomic_DNA"/>
</dbReference>